<gene>
    <name evidence="1" type="ORF">METZ01_LOCUS294943</name>
</gene>
<reference evidence="1" key="1">
    <citation type="submission" date="2018-05" db="EMBL/GenBank/DDBJ databases">
        <authorList>
            <person name="Lanie J.A."/>
            <person name="Ng W.-L."/>
            <person name="Kazmierczak K.M."/>
            <person name="Andrzejewski T.M."/>
            <person name="Davidsen T.M."/>
            <person name="Wayne K.J."/>
            <person name="Tettelin H."/>
            <person name="Glass J.I."/>
            <person name="Rusch D."/>
            <person name="Podicherti R."/>
            <person name="Tsui H.-C.T."/>
            <person name="Winkler M.E."/>
        </authorList>
    </citation>
    <scope>NUCLEOTIDE SEQUENCE</scope>
</reference>
<name>A0A382LZC0_9ZZZZ</name>
<feature type="non-terminal residue" evidence="1">
    <location>
        <position position="106"/>
    </location>
</feature>
<accession>A0A382LZC0</accession>
<protein>
    <submittedName>
        <fullName evidence="1">Uncharacterized protein</fullName>
    </submittedName>
</protein>
<proteinExistence type="predicted"/>
<dbReference type="EMBL" id="UINC01090285">
    <property type="protein sequence ID" value="SVC42089.1"/>
    <property type="molecule type" value="Genomic_DNA"/>
</dbReference>
<evidence type="ECO:0000313" key="1">
    <source>
        <dbReference type="EMBL" id="SVC42089.1"/>
    </source>
</evidence>
<organism evidence="1">
    <name type="scientific">marine metagenome</name>
    <dbReference type="NCBI Taxonomy" id="408172"/>
    <lineage>
        <taxon>unclassified sequences</taxon>
        <taxon>metagenomes</taxon>
        <taxon>ecological metagenomes</taxon>
    </lineage>
</organism>
<dbReference type="AlphaFoldDB" id="A0A382LZC0"/>
<sequence>MMDTINEQQLPNFDAISRRNILAFPPKDDPMGLGRTRPAAFLVFLPTSAGAWIVSSHLLLDFYRLLLSVVWIVGGRPTAFRRSIFRRSGCRRRFFHTACFLMDHAE</sequence>